<dbReference type="InterPro" id="IPR010730">
    <property type="entry name" value="HET"/>
</dbReference>
<accession>A0A8K0SNU6</accession>
<dbReference type="PANTHER" id="PTHR33112:SF16">
    <property type="entry name" value="HETEROKARYON INCOMPATIBILITY DOMAIN-CONTAINING PROTEIN"/>
    <property type="match status" value="1"/>
</dbReference>
<reference evidence="2" key="1">
    <citation type="journal article" date="2021" name="Nat. Commun.">
        <title>Genetic determinants of endophytism in the Arabidopsis root mycobiome.</title>
        <authorList>
            <person name="Mesny F."/>
            <person name="Miyauchi S."/>
            <person name="Thiergart T."/>
            <person name="Pickel B."/>
            <person name="Atanasova L."/>
            <person name="Karlsson M."/>
            <person name="Huettel B."/>
            <person name="Barry K.W."/>
            <person name="Haridas S."/>
            <person name="Chen C."/>
            <person name="Bauer D."/>
            <person name="Andreopoulos W."/>
            <person name="Pangilinan J."/>
            <person name="LaButti K."/>
            <person name="Riley R."/>
            <person name="Lipzen A."/>
            <person name="Clum A."/>
            <person name="Drula E."/>
            <person name="Henrissat B."/>
            <person name="Kohler A."/>
            <person name="Grigoriev I.V."/>
            <person name="Martin F.M."/>
            <person name="Hacquard S."/>
        </authorList>
    </citation>
    <scope>NUCLEOTIDE SEQUENCE</scope>
    <source>
        <strain evidence="2">MPI-CAGE-CH-0235</strain>
    </source>
</reference>
<dbReference type="Pfam" id="PF06985">
    <property type="entry name" value="HET"/>
    <property type="match status" value="1"/>
</dbReference>
<dbReference type="PANTHER" id="PTHR33112">
    <property type="entry name" value="DOMAIN PROTEIN, PUTATIVE-RELATED"/>
    <property type="match status" value="1"/>
</dbReference>
<comment type="caution">
    <text evidence="2">The sequence shown here is derived from an EMBL/GenBank/DDBJ whole genome shotgun (WGS) entry which is preliminary data.</text>
</comment>
<feature type="domain" description="Heterokaryon incompatibility" evidence="1">
    <location>
        <begin position="95"/>
        <end position="246"/>
    </location>
</feature>
<dbReference type="OrthoDB" id="5347061at2759"/>
<dbReference type="AlphaFoldDB" id="A0A8K0SNU6"/>
<dbReference type="EMBL" id="JAGPNK010000013">
    <property type="protein sequence ID" value="KAH7309760.1"/>
    <property type="molecule type" value="Genomic_DNA"/>
</dbReference>
<sequence>MISYLPNNALVRSEPVLHRPGIPQDWLVADTLPDEPLLWIDECCRTDEACNQAISPKETPHFLPTRLIDIGAVSSSTLHPRLIETKRLVAERPRYVALSHRWGDSHKDPQLELMTTVANMEVHMREINVAKLSKTFQFVIDVCRWLGIRYLWIDSFCIVQDSKSDWKAESDAMAKIYRHSYCTISINIPEVGGKSLWTHCGYVGETAEGWVIDALDHDTWKTTSKNFWVALMAGGMLGQRAWCLQERELSPRILHFLDPGMVMFECCHFAAAIGGPVVFGTRYSYSRECKDEDGKRLIDVELGKGPEYHASLCKHTKEAWYRVLVSYTERLLTQETDRPLAIRGVVDHIATTVGYTYCHGIWQEDAARGLLWERNASVEERWCRSQHSGWEAPSWSWLSIRGPVKGAIENDEDSQPHIFEDTRHYRPIHRSFGDTKTSISFSSDERIVHIEGDVLQARLDYDFSNEDWRTLGRGVPVQSDGFLFRRTVGMACLDDPSQSFHGQITIVRLADFYGMLLVEAEDPGKGLLYKRLGVVREPTTAFSLKWDQTSFDRGTCSVV</sequence>
<evidence type="ECO:0000259" key="1">
    <source>
        <dbReference type="Pfam" id="PF06985"/>
    </source>
</evidence>
<evidence type="ECO:0000313" key="2">
    <source>
        <dbReference type="EMBL" id="KAH7309760.1"/>
    </source>
</evidence>
<proteinExistence type="predicted"/>
<dbReference type="Proteomes" id="UP000813444">
    <property type="component" value="Unassembled WGS sequence"/>
</dbReference>
<gene>
    <name evidence="2" type="ORF">B0I35DRAFT_359401</name>
</gene>
<evidence type="ECO:0000313" key="3">
    <source>
        <dbReference type="Proteomes" id="UP000813444"/>
    </source>
</evidence>
<name>A0A8K0SNU6_9HYPO</name>
<organism evidence="2 3">
    <name type="scientific">Stachybotrys elegans</name>
    <dbReference type="NCBI Taxonomy" id="80388"/>
    <lineage>
        <taxon>Eukaryota</taxon>
        <taxon>Fungi</taxon>
        <taxon>Dikarya</taxon>
        <taxon>Ascomycota</taxon>
        <taxon>Pezizomycotina</taxon>
        <taxon>Sordariomycetes</taxon>
        <taxon>Hypocreomycetidae</taxon>
        <taxon>Hypocreales</taxon>
        <taxon>Stachybotryaceae</taxon>
        <taxon>Stachybotrys</taxon>
    </lineage>
</organism>
<keyword evidence="3" id="KW-1185">Reference proteome</keyword>
<protein>
    <submittedName>
        <fullName evidence="2">Heterokaryon incompatibility protein-domain-containing protein</fullName>
    </submittedName>
</protein>